<dbReference type="GO" id="GO:0017057">
    <property type="term" value="F:6-phosphogluconolactonase activity"/>
    <property type="evidence" value="ECO:0007669"/>
    <property type="project" value="TreeGrafter"/>
</dbReference>
<keyword evidence="1" id="KW-0732">Signal</keyword>
<feature type="chain" id="PRO_5013580538" description="3-carboxymuconate cyclase" evidence="1">
    <location>
        <begin position="23"/>
        <end position="416"/>
    </location>
</feature>
<dbReference type="Proteomes" id="UP000230002">
    <property type="component" value="Unassembled WGS sequence"/>
</dbReference>
<dbReference type="PANTHER" id="PTHR30344:SF1">
    <property type="entry name" value="6-PHOSPHOGLUCONOLACTONASE"/>
    <property type="match status" value="1"/>
</dbReference>
<dbReference type="SUPFAM" id="SSF63829">
    <property type="entry name" value="Calcium-dependent phosphotriesterase"/>
    <property type="match status" value="1"/>
</dbReference>
<dbReference type="PANTHER" id="PTHR30344">
    <property type="entry name" value="6-PHOSPHOGLUCONOLACTONASE-RELATED"/>
    <property type="match status" value="1"/>
</dbReference>
<organism evidence="2 3">
    <name type="scientific">Ganoderma sinense ZZ0214-1</name>
    <dbReference type="NCBI Taxonomy" id="1077348"/>
    <lineage>
        <taxon>Eukaryota</taxon>
        <taxon>Fungi</taxon>
        <taxon>Dikarya</taxon>
        <taxon>Basidiomycota</taxon>
        <taxon>Agaricomycotina</taxon>
        <taxon>Agaricomycetes</taxon>
        <taxon>Polyporales</taxon>
        <taxon>Polyporaceae</taxon>
        <taxon>Ganoderma</taxon>
    </lineage>
</organism>
<dbReference type="EMBL" id="AYKW01000056">
    <property type="protein sequence ID" value="PIL25341.1"/>
    <property type="molecule type" value="Genomic_DNA"/>
</dbReference>
<sequence length="416" mass="42936">MKFSTSTAFFAYVCSAATLVTASPTGQPYVRMLTKASARYPDGAAYFITNDPDENMVVTASIGSDGTLRLDRAVGAGGRGLHGQTANGNTGPDGLFSQGSVQVFAKNRLLATVNAGSNTVSLFTIDPRKPTNITPLGDPISSEGEFPQSVAFNSDGSHLCVLNGGAVNGVNCFSVDTNRGLISLPNTLRNLGFNQTTPANGPPGTFSQITFSEDNSKLIVSYKGATGSGFLLTWDVQPGSGALSQDYTKVSVDGAMLPFSLTPIPGQNAFLLTDPGRGFEVVDFSGKQRGSAVSVSGNGATCWGTRSAKTGNYYTVDVGANAIREVQLDGSLKASVVATYTVANGTGPIDPETATIRNKDYLYVLGAGAGVVDVFSLEGPSKAKQIATVDVIGTARAAGLSLAAGNLQGMATYVRT</sequence>
<feature type="signal peptide" evidence="1">
    <location>
        <begin position="1"/>
        <end position="22"/>
    </location>
</feature>
<dbReference type="InterPro" id="IPR015943">
    <property type="entry name" value="WD40/YVTN_repeat-like_dom_sf"/>
</dbReference>
<accession>A0A2G8RV04</accession>
<dbReference type="OrthoDB" id="10006285at2759"/>
<dbReference type="InterPro" id="IPR050282">
    <property type="entry name" value="Cycloisomerase_2"/>
</dbReference>
<evidence type="ECO:0000313" key="2">
    <source>
        <dbReference type="EMBL" id="PIL25341.1"/>
    </source>
</evidence>
<dbReference type="AlphaFoldDB" id="A0A2G8RV04"/>
<name>A0A2G8RV04_9APHY</name>
<dbReference type="STRING" id="1077348.A0A2G8RV04"/>
<keyword evidence="3" id="KW-1185">Reference proteome</keyword>
<reference evidence="2 3" key="1">
    <citation type="journal article" date="2015" name="Sci. Rep.">
        <title>Chromosome-level genome map provides insights into diverse defense mechanisms in the medicinal fungus Ganoderma sinense.</title>
        <authorList>
            <person name="Zhu Y."/>
            <person name="Xu J."/>
            <person name="Sun C."/>
            <person name="Zhou S."/>
            <person name="Xu H."/>
            <person name="Nelson D.R."/>
            <person name="Qian J."/>
            <person name="Song J."/>
            <person name="Luo H."/>
            <person name="Xiang L."/>
            <person name="Li Y."/>
            <person name="Xu Z."/>
            <person name="Ji A."/>
            <person name="Wang L."/>
            <person name="Lu S."/>
            <person name="Hayward A."/>
            <person name="Sun W."/>
            <person name="Li X."/>
            <person name="Schwartz D.C."/>
            <person name="Wang Y."/>
            <person name="Chen S."/>
        </authorList>
    </citation>
    <scope>NUCLEOTIDE SEQUENCE [LARGE SCALE GENOMIC DNA]</scope>
    <source>
        <strain evidence="2 3">ZZ0214-1</strain>
    </source>
</reference>
<protein>
    <recommendedName>
        <fullName evidence="4">3-carboxymuconate cyclase</fullName>
    </recommendedName>
</protein>
<evidence type="ECO:0000256" key="1">
    <source>
        <dbReference type="SAM" id="SignalP"/>
    </source>
</evidence>
<proteinExistence type="predicted"/>
<comment type="caution">
    <text evidence="2">The sequence shown here is derived from an EMBL/GenBank/DDBJ whole genome shotgun (WGS) entry which is preliminary data.</text>
</comment>
<evidence type="ECO:0008006" key="4">
    <source>
        <dbReference type="Google" id="ProtNLM"/>
    </source>
</evidence>
<dbReference type="Gene3D" id="2.130.10.10">
    <property type="entry name" value="YVTN repeat-like/Quinoprotein amine dehydrogenase"/>
    <property type="match status" value="2"/>
</dbReference>
<gene>
    <name evidence="2" type="ORF">GSI_13230</name>
</gene>
<evidence type="ECO:0000313" key="3">
    <source>
        <dbReference type="Proteomes" id="UP000230002"/>
    </source>
</evidence>